<dbReference type="KEGG" id="cel:CELE_Y26D4A.8"/>
<sequence>MRKTTLKQLETSRETFTKREDELNRTQLEDRMREMNRAAEELREQKSADKMEILEREKNSQDMLKQLHEDKKEMEGNIQSNINAMKSENLQYQTQSHQEKKVFAEKKLQKLKENGAKLSLEIQSTSAIELVNYQNQKDHDRRMEGFAKVSEITKSNVSIAIKQDITENHFITAASNMISAGQELPKVVDTLDRPVAGLKKGIEKSRVKGQLAVCQMVVAKITDRSVKLQAACEAVLGQQESRHEQIHELQGHARSIQKMIETINSSLTAFSESLSRDPIDNSIDLFKELQKHSRILYATVNKIPVVRKTNHALACVRKTTEHLAYGSSGSELLSLEAAESIPQEHSEENKEERKEEKKEEIREDEQEGFIENCDSENDDA</sequence>
<dbReference type="AlphaFoldDB" id="Q9U2P6"/>
<feature type="region of interest" description="Disordered" evidence="1">
    <location>
        <begin position="334"/>
        <end position="380"/>
    </location>
</feature>
<dbReference type="STRING" id="6239.Y26D4A.8.1"/>
<keyword evidence="3" id="KW-1185">Reference proteome</keyword>
<evidence type="ECO:0000313" key="4">
    <source>
        <dbReference type="WormBase" id="Y26D4A.8"/>
    </source>
</evidence>
<dbReference type="HOGENOM" id="CLU_728111_0_0_1"/>
<dbReference type="GeneID" id="189548"/>
<dbReference type="PaxDb" id="6239-Y26D4A.8"/>
<feature type="compositionally biased region" description="Basic and acidic residues" evidence="1">
    <location>
        <begin position="10"/>
        <end position="26"/>
    </location>
</feature>
<dbReference type="Proteomes" id="UP000001940">
    <property type="component" value="Chromosome I"/>
</dbReference>
<dbReference type="PhylomeDB" id="Q9U2P6"/>
<dbReference type="FunCoup" id="Q9U2P6">
    <property type="interactions" value="162"/>
</dbReference>
<dbReference type="UCSC" id="Y26D4A.8">
    <property type="organism name" value="c. elegans"/>
</dbReference>
<evidence type="ECO:0000256" key="1">
    <source>
        <dbReference type="SAM" id="MobiDB-lite"/>
    </source>
</evidence>
<feature type="compositionally biased region" description="Acidic residues" evidence="1">
    <location>
        <begin position="362"/>
        <end position="380"/>
    </location>
</feature>
<organism evidence="2 3">
    <name type="scientific">Caenorhabditis elegans</name>
    <dbReference type="NCBI Taxonomy" id="6239"/>
    <lineage>
        <taxon>Eukaryota</taxon>
        <taxon>Metazoa</taxon>
        <taxon>Ecdysozoa</taxon>
        <taxon>Nematoda</taxon>
        <taxon>Chromadorea</taxon>
        <taxon>Rhabditida</taxon>
        <taxon>Rhabditina</taxon>
        <taxon>Rhabditomorpha</taxon>
        <taxon>Rhabditoidea</taxon>
        <taxon>Rhabditidae</taxon>
        <taxon>Peloderinae</taxon>
        <taxon>Caenorhabditis</taxon>
    </lineage>
</organism>
<dbReference type="CTD" id="189548"/>
<feature type="compositionally biased region" description="Basic and acidic residues" evidence="1">
    <location>
        <begin position="342"/>
        <end position="361"/>
    </location>
</feature>
<dbReference type="InParanoid" id="Q9U2P6"/>
<proteinExistence type="predicted"/>
<reference evidence="2 3" key="1">
    <citation type="journal article" date="1998" name="Science">
        <title>Genome sequence of the nematode C. elegans: a platform for investigating biology.</title>
        <authorList>
            <consortium name="The C. elegans sequencing consortium"/>
            <person name="Sulson J.E."/>
            <person name="Waterston R."/>
        </authorList>
    </citation>
    <scope>NUCLEOTIDE SEQUENCE [LARGE SCALE GENOMIC DNA]</scope>
    <source>
        <strain evidence="2 3">Bristol N2</strain>
    </source>
</reference>
<accession>Q9U2P6</accession>
<dbReference type="PIR" id="T26570">
    <property type="entry name" value="T26570"/>
</dbReference>
<gene>
    <name evidence="2 4" type="primary">pals-13</name>
    <name evidence="2" type="ORF">CELE_Y26D4A.8</name>
    <name evidence="4" type="ORF">Y26D4A.8</name>
</gene>
<name>Q9U2P6_CAEEL</name>
<evidence type="ECO:0000313" key="2">
    <source>
        <dbReference type="EMBL" id="CAB54348.1"/>
    </source>
</evidence>
<dbReference type="RefSeq" id="NP_493290.1">
    <property type="nucleotide sequence ID" value="NM_060889.2"/>
</dbReference>
<dbReference type="AGR" id="WB:WBGene00012505"/>
<dbReference type="WormBase" id="Y26D4A.8">
    <property type="protein sequence ID" value="CE21488"/>
    <property type="gene ID" value="WBGene00012505"/>
    <property type="gene designation" value="pals-13"/>
</dbReference>
<dbReference type="EMBL" id="BX284601">
    <property type="protein sequence ID" value="CAB54348.1"/>
    <property type="molecule type" value="Genomic_DNA"/>
</dbReference>
<feature type="region of interest" description="Disordered" evidence="1">
    <location>
        <begin position="1"/>
        <end position="26"/>
    </location>
</feature>
<evidence type="ECO:0000313" key="3">
    <source>
        <dbReference type="Proteomes" id="UP000001940"/>
    </source>
</evidence>
<protein>
    <submittedName>
        <fullName evidence="2">Protein containing ALS2cr12 (ALS2CR12) signature</fullName>
    </submittedName>
</protein>
<dbReference type="SMR" id="Q9U2P6"/>